<dbReference type="RefSeq" id="WP_209406564.1">
    <property type="nucleotide sequence ID" value="NZ_JAGIYQ010000009.1"/>
</dbReference>
<dbReference type="PANTHER" id="PTHR42872:SF3">
    <property type="entry name" value="PROTEIN-GLUTAMATE METHYLESTERASE_PROTEIN-GLUTAMINE GLUTAMINASE 1"/>
    <property type="match status" value="1"/>
</dbReference>
<dbReference type="Gene3D" id="3.40.50.2300">
    <property type="match status" value="1"/>
</dbReference>
<dbReference type="NCBIfam" id="NF009206">
    <property type="entry name" value="PRK12555.1"/>
    <property type="match status" value="1"/>
</dbReference>
<dbReference type="InterPro" id="IPR001789">
    <property type="entry name" value="Sig_transdc_resp-reg_receiver"/>
</dbReference>
<comment type="domain">
    <text evidence="3">Contains a C-terminal catalytic domain, and an N-terminal region which modulates catalytic activity.</text>
</comment>
<comment type="catalytic activity">
    <reaction evidence="3">
        <text>L-glutaminyl-[protein] + H2O = L-glutamyl-[protein] + NH4(+)</text>
        <dbReference type="Rhea" id="RHEA:16441"/>
        <dbReference type="Rhea" id="RHEA-COMP:10207"/>
        <dbReference type="Rhea" id="RHEA-COMP:10208"/>
        <dbReference type="ChEBI" id="CHEBI:15377"/>
        <dbReference type="ChEBI" id="CHEBI:28938"/>
        <dbReference type="ChEBI" id="CHEBI:29973"/>
        <dbReference type="ChEBI" id="CHEBI:30011"/>
        <dbReference type="EC" id="3.5.1.44"/>
    </reaction>
</comment>
<dbReference type="AlphaFoldDB" id="A0A940NKN4"/>
<dbReference type="HAMAP" id="MF_00099">
    <property type="entry name" value="CheB_chemtxs"/>
    <property type="match status" value="1"/>
</dbReference>
<dbReference type="Pfam" id="PF00072">
    <property type="entry name" value="Response_reg"/>
    <property type="match status" value="1"/>
</dbReference>
<dbReference type="Gene3D" id="3.40.50.180">
    <property type="entry name" value="Methylesterase CheB, C-terminal domain"/>
    <property type="match status" value="1"/>
</dbReference>
<feature type="active site" evidence="3 4">
    <location>
        <position position="294"/>
    </location>
</feature>
<dbReference type="InterPro" id="IPR035909">
    <property type="entry name" value="CheB_C"/>
</dbReference>
<dbReference type="InterPro" id="IPR008248">
    <property type="entry name" value="CheB-like"/>
</dbReference>
<sequence>MSKINVLIVDDSAFMRKVISSMISSDDQIEVIATAKNGMEAVEKVKQLKPDVVTLDIEMPKLNGLEALKIIMKESPVPVVMLSSLTKEGASSTILAMENGAVDFVQKPSGSISLDIDLVQDELIKKVKMAVNVNVKNLVNHQPIKQFSSFENNRKENLHERASQIVCLGTSTGGPKALQEVLSKLPERFKKPIFIVQHMPSGFTNSLANRLDKLSNIHVKEAEHGEKVEQSTAYIAPGGYHMVVNQRNNELFIELNKEPQISGHRPSVDVLFESVSNLTGYHVISVILTGMGSDGSKGLIKIKEKLSSIAIAESEETSVVFGMPKAAIATKLVDEIVTIQNIADTIIKHSN</sequence>
<evidence type="ECO:0000313" key="9">
    <source>
        <dbReference type="Proteomes" id="UP000682134"/>
    </source>
</evidence>
<proteinExistence type="inferred from homology"/>
<dbReference type="InterPro" id="IPR011006">
    <property type="entry name" value="CheY-like_superfamily"/>
</dbReference>
<gene>
    <name evidence="3" type="primary">cheB</name>
    <name evidence="8" type="ORF">J5Y03_13635</name>
</gene>
<dbReference type="EMBL" id="JAGIYQ010000009">
    <property type="protein sequence ID" value="MBP0726220.1"/>
    <property type="molecule type" value="Genomic_DNA"/>
</dbReference>
<evidence type="ECO:0000256" key="2">
    <source>
        <dbReference type="ARBA" id="ARBA00048267"/>
    </source>
</evidence>
<keyword evidence="3 5" id="KW-0597">Phosphoprotein</keyword>
<evidence type="ECO:0000256" key="5">
    <source>
        <dbReference type="PROSITE-ProRule" id="PRU00169"/>
    </source>
</evidence>
<comment type="PTM">
    <text evidence="3">Phosphorylated by CheA. Phosphorylation of the N-terminal regulatory domain activates the methylesterase activity.</text>
</comment>
<evidence type="ECO:0000256" key="4">
    <source>
        <dbReference type="PROSITE-ProRule" id="PRU00050"/>
    </source>
</evidence>
<feature type="modified residue" description="4-aspartylphosphate" evidence="3 5">
    <location>
        <position position="56"/>
    </location>
</feature>
<dbReference type="PANTHER" id="PTHR42872">
    <property type="entry name" value="PROTEIN-GLUTAMATE METHYLESTERASE/PROTEIN-GLUTAMINE GLUTAMINASE"/>
    <property type="match status" value="1"/>
</dbReference>
<comment type="subcellular location">
    <subcellularLocation>
        <location evidence="3">Cytoplasm</location>
    </subcellularLocation>
</comment>
<evidence type="ECO:0000313" key="8">
    <source>
        <dbReference type="EMBL" id="MBP0726220.1"/>
    </source>
</evidence>
<feature type="domain" description="Response regulatory" evidence="6">
    <location>
        <begin position="5"/>
        <end position="122"/>
    </location>
</feature>
<reference evidence="8" key="1">
    <citation type="submission" date="2021-04" db="EMBL/GenBank/DDBJ databases">
        <title>Genome seq and assembly of Bacillus sp.</title>
        <authorList>
            <person name="Chhetri G."/>
        </authorList>
    </citation>
    <scope>NUCLEOTIDE SEQUENCE</scope>
    <source>
        <strain evidence="8">RG28</strain>
    </source>
</reference>
<dbReference type="PROSITE" id="PS50122">
    <property type="entry name" value="CHEB"/>
    <property type="match status" value="1"/>
</dbReference>
<keyword evidence="9" id="KW-1185">Reference proteome</keyword>
<dbReference type="CDD" id="cd16432">
    <property type="entry name" value="CheB_Rec"/>
    <property type="match status" value="1"/>
</dbReference>
<dbReference type="Pfam" id="PF01339">
    <property type="entry name" value="CheB_methylest"/>
    <property type="match status" value="1"/>
</dbReference>
<keyword evidence="1 3" id="KW-0378">Hydrolase</keyword>
<dbReference type="CDD" id="cd17541">
    <property type="entry name" value="REC_CheB-like"/>
    <property type="match status" value="1"/>
</dbReference>
<evidence type="ECO:0000256" key="1">
    <source>
        <dbReference type="ARBA" id="ARBA00022801"/>
    </source>
</evidence>
<dbReference type="Proteomes" id="UP000682134">
    <property type="component" value="Unassembled WGS sequence"/>
</dbReference>
<dbReference type="SUPFAM" id="SSF52172">
    <property type="entry name" value="CheY-like"/>
    <property type="match status" value="1"/>
</dbReference>
<evidence type="ECO:0000259" key="6">
    <source>
        <dbReference type="PROSITE" id="PS50110"/>
    </source>
</evidence>
<keyword evidence="3" id="KW-0963">Cytoplasm</keyword>
<name>A0A940NKN4_9BACI</name>
<organism evidence="8 9">
    <name type="scientific">Gottfriedia endophytica</name>
    <dbReference type="NCBI Taxonomy" id="2820819"/>
    <lineage>
        <taxon>Bacteria</taxon>
        <taxon>Bacillati</taxon>
        <taxon>Bacillota</taxon>
        <taxon>Bacilli</taxon>
        <taxon>Bacillales</taxon>
        <taxon>Bacillaceae</taxon>
        <taxon>Gottfriedia</taxon>
    </lineage>
</organism>
<dbReference type="EC" id="3.1.1.61" evidence="3"/>
<dbReference type="GO" id="GO:0008984">
    <property type="term" value="F:protein-glutamate methylesterase activity"/>
    <property type="evidence" value="ECO:0007669"/>
    <property type="project" value="UniProtKB-UniRule"/>
</dbReference>
<comment type="function">
    <text evidence="3">Involved in chemotaxis. Part of a chemotaxis signal transduction system that modulates chemotaxis in response to various stimuli. Catalyzes the demethylation of specific methylglutamate residues introduced into the chemoreceptors (methyl-accepting chemotaxis proteins or MCP) by CheR. Also mediates the irreversible deamidation of specific glutamine residues to glutamic acid.</text>
</comment>
<dbReference type="SMART" id="SM00448">
    <property type="entry name" value="REC"/>
    <property type="match status" value="1"/>
</dbReference>
<dbReference type="PIRSF" id="PIRSF000876">
    <property type="entry name" value="RR_chemtxs_CheB"/>
    <property type="match status" value="1"/>
</dbReference>
<dbReference type="GO" id="GO:0005737">
    <property type="term" value="C:cytoplasm"/>
    <property type="evidence" value="ECO:0007669"/>
    <property type="project" value="UniProtKB-SubCell"/>
</dbReference>
<accession>A0A940NKN4</accession>
<feature type="active site" evidence="3 4">
    <location>
        <position position="198"/>
    </location>
</feature>
<comment type="caution">
    <text evidence="8">The sequence shown here is derived from an EMBL/GenBank/DDBJ whole genome shotgun (WGS) entry which is preliminary data.</text>
</comment>
<dbReference type="InterPro" id="IPR000673">
    <property type="entry name" value="Sig_transdc_resp-reg_Me-estase"/>
</dbReference>
<dbReference type="GO" id="GO:0006935">
    <property type="term" value="P:chemotaxis"/>
    <property type="evidence" value="ECO:0007669"/>
    <property type="project" value="UniProtKB-UniRule"/>
</dbReference>
<dbReference type="NCBIfam" id="NF001965">
    <property type="entry name" value="PRK00742.1"/>
    <property type="match status" value="1"/>
</dbReference>
<evidence type="ECO:0000259" key="7">
    <source>
        <dbReference type="PROSITE" id="PS50122"/>
    </source>
</evidence>
<feature type="active site" evidence="3 4">
    <location>
        <position position="171"/>
    </location>
</feature>
<comment type="similarity">
    <text evidence="3">Belongs to the CheB family.</text>
</comment>
<evidence type="ECO:0000256" key="3">
    <source>
        <dbReference type="HAMAP-Rule" id="MF_00099"/>
    </source>
</evidence>
<dbReference type="GO" id="GO:0000156">
    <property type="term" value="F:phosphorelay response regulator activity"/>
    <property type="evidence" value="ECO:0007669"/>
    <property type="project" value="InterPro"/>
</dbReference>
<protein>
    <recommendedName>
        <fullName evidence="3">Protein-glutamate methylesterase/protein-glutamine glutaminase</fullName>
        <ecNumber evidence="3">3.1.1.61</ecNumber>
        <ecNumber evidence="3">3.5.1.44</ecNumber>
    </recommendedName>
</protein>
<dbReference type="GO" id="GO:0050568">
    <property type="term" value="F:protein-glutamine glutaminase activity"/>
    <property type="evidence" value="ECO:0007669"/>
    <property type="project" value="UniProtKB-UniRule"/>
</dbReference>
<dbReference type="PROSITE" id="PS50110">
    <property type="entry name" value="RESPONSE_REGULATORY"/>
    <property type="match status" value="1"/>
</dbReference>
<dbReference type="EC" id="3.5.1.44" evidence="3"/>
<comment type="catalytic activity">
    <reaction evidence="2 3">
        <text>[protein]-L-glutamate 5-O-methyl ester + H2O = L-glutamyl-[protein] + methanol + H(+)</text>
        <dbReference type="Rhea" id="RHEA:23236"/>
        <dbReference type="Rhea" id="RHEA-COMP:10208"/>
        <dbReference type="Rhea" id="RHEA-COMP:10311"/>
        <dbReference type="ChEBI" id="CHEBI:15377"/>
        <dbReference type="ChEBI" id="CHEBI:15378"/>
        <dbReference type="ChEBI" id="CHEBI:17790"/>
        <dbReference type="ChEBI" id="CHEBI:29973"/>
        <dbReference type="ChEBI" id="CHEBI:82795"/>
        <dbReference type="EC" id="3.1.1.61"/>
    </reaction>
</comment>
<keyword evidence="3 4" id="KW-0145">Chemotaxis</keyword>
<dbReference type="SUPFAM" id="SSF52738">
    <property type="entry name" value="Methylesterase CheB, C-terminal domain"/>
    <property type="match status" value="1"/>
</dbReference>
<feature type="domain" description="CheB-type methylesterase" evidence="7">
    <location>
        <begin position="159"/>
        <end position="351"/>
    </location>
</feature>